<feature type="compositionally biased region" description="Polar residues" evidence="1">
    <location>
        <begin position="269"/>
        <end position="287"/>
    </location>
</feature>
<dbReference type="SMART" id="SM00220">
    <property type="entry name" value="S_TKc"/>
    <property type="match status" value="1"/>
</dbReference>
<dbReference type="HOGENOM" id="CLU_853593_0_0_1"/>
<dbReference type="Pfam" id="PF00069">
    <property type="entry name" value="Pkinase"/>
    <property type="match status" value="1"/>
</dbReference>
<reference evidence="3" key="2">
    <citation type="submission" date="2018-05" db="EMBL/GenBank/DDBJ databases">
        <title>OpunRS2 (Oryza punctata Reference Sequence Version 2).</title>
        <authorList>
            <person name="Zhang J."/>
            <person name="Kudrna D."/>
            <person name="Lee S."/>
            <person name="Talag J."/>
            <person name="Welchert J."/>
            <person name="Wing R.A."/>
        </authorList>
    </citation>
    <scope>NUCLEOTIDE SEQUENCE [LARGE SCALE GENOMIC DNA]</scope>
</reference>
<dbReference type="PANTHER" id="PTHR45707">
    <property type="entry name" value="C2 CALCIUM/LIPID-BINDING PLANT PHOSPHORIBOSYLTRANSFERASE FAMILY PROTEIN"/>
    <property type="match status" value="1"/>
</dbReference>
<evidence type="ECO:0000259" key="2">
    <source>
        <dbReference type="PROSITE" id="PS50011"/>
    </source>
</evidence>
<dbReference type="eggNOG" id="ENOG502QQVZ">
    <property type="taxonomic scope" value="Eukaryota"/>
</dbReference>
<name>A0A0E0LY71_ORYPU</name>
<dbReference type="PANTHER" id="PTHR45707:SF70">
    <property type="entry name" value="PROTEIN KINASE DOMAIN-CONTAINING PROTEIN"/>
    <property type="match status" value="1"/>
</dbReference>
<keyword evidence="4" id="KW-1185">Reference proteome</keyword>
<dbReference type="Proteomes" id="UP000026962">
    <property type="component" value="Chromosome 9"/>
</dbReference>
<dbReference type="SUPFAM" id="SSF56112">
    <property type="entry name" value="Protein kinase-like (PK-like)"/>
    <property type="match status" value="1"/>
</dbReference>
<proteinExistence type="predicted"/>
<dbReference type="InterPro" id="IPR000719">
    <property type="entry name" value="Prot_kinase_dom"/>
</dbReference>
<evidence type="ECO:0000256" key="1">
    <source>
        <dbReference type="SAM" id="MobiDB-lite"/>
    </source>
</evidence>
<evidence type="ECO:0000313" key="3">
    <source>
        <dbReference type="EnsemblPlants" id="OPUNC09G00200.1"/>
    </source>
</evidence>
<accession>A0A0E0LY71</accession>
<feature type="region of interest" description="Disordered" evidence="1">
    <location>
        <begin position="258"/>
        <end position="291"/>
    </location>
</feature>
<feature type="domain" description="Protein kinase" evidence="2">
    <location>
        <begin position="1"/>
        <end position="195"/>
    </location>
</feature>
<dbReference type="EnsemblPlants" id="OPUNC09G00200.1">
    <property type="protein sequence ID" value="OPUNC09G00200.1"/>
    <property type="gene ID" value="OPUNC09G00200"/>
</dbReference>
<organism evidence="3">
    <name type="scientific">Oryza punctata</name>
    <name type="common">Red rice</name>
    <dbReference type="NCBI Taxonomy" id="4537"/>
    <lineage>
        <taxon>Eukaryota</taxon>
        <taxon>Viridiplantae</taxon>
        <taxon>Streptophyta</taxon>
        <taxon>Embryophyta</taxon>
        <taxon>Tracheophyta</taxon>
        <taxon>Spermatophyta</taxon>
        <taxon>Magnoliopsida</taxon>
        <taxon>Liliopsida</taxon>
        <taxon>Poales</taxon>
        <taxon>Poaceae</taxon>
        <taxon>BOP clade</taxon>
        <taxon>Oryzoideae</taxon>
        <taxon>Oryzeae</taxon>
        <taxon>Oryzinae</taxon>
        <taxon>Oryza</taxon>
    </lineage>
</organism>
<dbReference type="GO" id="GO:0005524">
    <property type="term" value="F:ATP binding"/>
    <property type="evidence" value="ECO:0007669"/>
    <property type="project" value="InterPro"/>
</dbReference>
<sequence>MRIKHSNIVQFVGYCAEMRVEVVREGLKNIFAESRAKLLCFEYLHNGSLRRYLTDLKPDNILLDDVMVPKIADFGLSRLLGEGKSRTVTRNKPGTFGYMAPEYLDDGAITTKSDIYSLGVIIREMVIGRHKMGAPTGNALESWKTRLQLDSSHMSQIPLEVGYQQVEACIEISRRCTDTNPDNRPATLEILHKLEETETVDIRSISKLMNDLKLMAVTFSRQPSTQVERYKVLSPVLSLSTPPTNKIRRMRGAARRQWGDITKGPNDPMQPTSRRLCGSTATGSSPPAVSVAYPVERDDGWMELKLAEFPNDESGERPYHEKWPHR</sequence>
<feature type="region of interest" description="Disordered" evidence="1">
    <location>
        <begin position="307"/>
        <end position="326"/>
    </location>
</feature>
<dbReference type="InterPro" id="IPR011009">
    <property type="entry name" value="Kinase-like_dom_sf"/>
</dbReference>
<dbReference type="GO" id="GO:0004672">
    <property type="term" value="F:protein kinase activity"/>
    <property type="evidence" value="ECO:0007669"/>
    <property type="project" value="InterPro"/>
</dbReference>
<protein>
    <recommendedName>
        <fullName evidence="2">Protein kinase domain-containing protein</fullName>
    </recommendedName>
</protein>
<dbReference type="AlphaFoldDB" id="A0A0E0LY71"/>
<dbReference type="Gramene" id="OPUNC09G00200.1">
    <property type="protein sequence ID" value="OPUNC09G00200.1"/>
    <property type="gene ID" value="OPUNC09G00200"/>
</dbReference>
<feature type="compositionally biased region" description="Basic and acidic residues" evidence="1">
    <location>
        <begin position="314"/>
        <end position="326"/>
    </location>
</feature>
<reference evidence="3" key="1">
    <citation type="submission" date="2015-04" db="UniProtKB">
        <authorList>
            <consortium name="EnsemblPlants"/>
        </authorList>
    </citation>
    <scope>IDENTIFICATION</scope>
</reference>
<dbReference type="STRING" id="4537.A0A0E0LY71"/>
<dbReference type="OMA" id="VAYPVER"/>
<dbReference type="PROSITE" id="PS50011">
    <property type="entry name" value="PROTEIN_KINASE_DOM"/>
    <property type="match status" value="1"/>
</dbReference>
<dbReference type="Gene3D" id="1.10.510.10">
    <property type="entry name" value="Transferase(Phosphotransferase) domain 1"/>
    <property type="match status" value="1"/>
</dbReference>
<evidence type="ECO:0000313" key="4">
    <source>
        <dbReference type="Proteomes" id="UP000026962"/>
    </source>
</evidence>